<comment type="caution">
    <text evidence="1">The sequence shown here is derived from an EMBL/GenBank/DDBJ whole genome shotgun (WGS) entry which is preliminary data.</text>
</comment>
<evidence type="ECO:0000313" key="2">
    <source>
        <dbReference type="Proteomes" id="UP000562045"/>
    </source>
</evidence>
<reference evidence="1 2" key="1">
    <citation type="submission" date="2020-07" db="EMBL/GenBank/DDBJ databases">
        <title>Sequencing the genomes of 1000 actinobacteria strains.</title>
        <authorList>
            <person name="Klenk H.-P."/>
        </authorList>
    </citation>
    <scope>NUCLEOTIDE SEQUENCE [LARGE SCALE GENOMIC DNA]</scope>
    <source>
        <strain evidence="1 2">DSM 15131</strain>
    </source>
</reference>
<evidence type="ECO:0000313" key="1">
    <source>
        <dbReference type="EMBL" id="NYI46307.1"/>
    </source>
</evidence>
<accession>A0A7Z0CPZ7</accession>
<name>A0A7Z0CPZ7_9ACTN</name>
<dbReference type="Proteomes" id="UP000562045">
    <property type="component" value="Unassembled WGS sequence"/>
</dbReference>
<dbReference type="EMBL" id="JACBZM010000001">
    <property type="protein sequence ID" value="NYI46307.1"/>
    <property type="molecule type" value="Genomic_DNA"/>
</dbReference>
<gene>
    <name evidence="1" type="ORF">BJ993_003387</name>
</gene>
<dbReference type="AlphaFoldDB" id="A0A7Z0CPZ7"/>
<organism evidence="1 2">
    <name type="scientific">Nocardioides aromaticivorans</name>
    <dbReference type="NCBI Taxonomy" id="200618"/>
    <lineage>
        <taxon>Bacteria</taxon>
        <taxon>Bacillati</taxon>
        <taxon>Actinomycetota</taxon>
        <taxon>Actinomycetes</taxon>
        <taxon>Propionibacteriales</taxon>
        <taxon>Nocardioidaceae</taxon>
        <taxon>Nocardioides</taxon>
    </lineage>
</organism>
<protein>
    <submittedName>
        <fullName evidence="1">Uncharacterized protein</fullName>
    </submittedName>
</protein>
<proteinExistence type="predicted"/>
<dbReference type="RefSeq" id="WP_179650145.1">
    <property type="nucleotide sequence ID" value="NZ_JACBZM010000001.1"/>
</dbReference>
<sequence length="135" mass="15989">MDDSDAQYLQDNRHIAERLMILLQRRRLLRDRVMDEDYEECRKSAHDLRKVFENEMLTVRGGGFLLRALMDLQAACTTFVSAAGRKSEAFRRDDELFRYHLIVLREVFAQRVGLIVERFNLVVTPELQGIIDFRR</sequence>